<accession>A0A921U0M3</accession>
<feature type="compositionally biased region" description="Low complexity" evidence="1">
    <location>
        <begin position="1"/>
        <end position="10"/>
    </location>
</feature>
<evidence type="ECO:0000256" key="1">
    <source>
        <dbReference type="SAM" id="MobiDB-lite"/>
    </source>
</evidence>
<reference evidence="2" key="2">
    <citation type="submission" date="2020-10" db="EMBL/GenBank/DDBJ databases">
        <authorList>
            <person name="Cooper E.A."/>
            <person name="Brenton Z.W."/>
            <person name="Flinn B.S."/>
            <person name="Jenkins J."/>
            <person name="Shu S."/>
            <person name="Flowers D."/>
            <person name="Luo F."/>
            <person name="Wang Y."/>
            <person name="Xia P."/>
            <person name="Barry K."/>
            <person name="Daum C."/>
            <person name="Lipzen A."/>
            <person name="Yoshinaga Y."/>
            <person name="Schmutz J."/>
            <person name="Saski C."/>
            <person name="Vermerris W."/>
            <person name="Kresovich S."/>
        </authorList>
    </citation>
    <scope>NUCLEOTIDE SEQUENCE</scope>
</reference>
<feature type="compositionally biased region" description="Low complexity" evidence="1">
    <location>
        <begin position="33"/>
        <end position="51"/>
    </location>
</feature>
<proteinExistence type="predicted"/>
<feature type="compositionally biased region" description="Basic and acidic residues" evidence="1">
    <location>
        <begin position="152"/>
        <end position="162"/>
    </location>
</feature>
<dbReference type="Proteomes" id="UP000807115">
    <property type="component" value="Chromosome 10"/>
</dbReference>
<dbReference type="EMBL" id="CM027689">
    <property type="protein sequence ID" value="KAG0513864.1"/>
    <property type="molecule type" value="Genomic_DNA"/>
</dbReference>
<dbReference type="AlphaFoldDB" id="A0A921U0M3"/>
<feature type="region of interest" description="Disordered" evidence="1">
    <location>
        <begin position="1"/>
        <end position="51"/>
    </location>
</feature>
<reference evidence="2" key="1">
    <citation type="journal article" date="2019" name="BMC Genomics">
        <title>A new reference genome for Sorghum bicolor reveals high levels of sequence similarity between sweet and grain genotypes: implications for the genetics of sugar metabolism.</title>
        <authorList>
            <person name="Cooper E.A."/>
            <person name="Brenton Z.W."/>
            <person name="Flinn B.S."/>
            <person name="Jenkins J."/>
            <person name="Shu S."/>
            <person name="Flowers D."/>
            <person name="Luo F."/>
            <person name="Wang Y."/>
            <person name="Xia P."/>
            <person name="Barry K."/>
            <person name="Daum C."/>
            <person name="Lipzen A."/>
            <person name="Yoshinaga Y."/>
            <person name="Schmutz J."/>
            <person name="Saski C."/>
            <person name="Vermerris W."/>
            <person name="Kresovich S."/>
        </authorList>
    </citation>
    <scope>NUCLEOTIDE SEQUENCE</scope>
</reference>
<name>A0A921U0M3_SORBI</name>
<protein>
    <submittedName>
        <fullName evidence="2">Uncharacterized protein</fullName>
    </submittedName>
</protein>
<gene>
    <name evidence="2" type="ORF">BDA96_10G140100</name>
</gene>
<feature type="region of interest" description="Disordered" evidence="1">
    <location>
        <begin position="152"/>
        <end position="177"/>
    </location>
</feature>
<evidence type="ECO:0000313" key="2">
    <source>
        <dbReference type="EMBL" id="KAG0513864.1"/>
    </source>
</evidence>
<organism evidence="2 3">
    <name type="scientific">Sorghum bicolor</name>
    <name type="common">Sorghum</name>
    <name type="synonym">Sorghum vulgare</name>
    <dbReference type="NCBI Taxonomy" id="4558"/>
    <lineage>
        <taxon>Eukaryota</taxon>
        <taxon>Viridiplantae</taxon>
        <taxon>Streptophyta</taxon>
        <taxon>Embryophyta</taxon>
        <taxon>Tracheophyta</taxon>
        <taxon>Spermatophyta</taxon>
        <taxon>Magnoliopsida</taxon>
        <taxon>Liliopsida</taxon>
        <taxon>Poales</taxon>
        <taxon>Poaceae</taxon>
        <taxon>PACMAD clade</taxon>
        <taxon>Panicoideae</taxon>
        <taxon>Andropogonodae</taxon>
        <taxon>Andropogoneae</taxon>
        <taxon>Sorghinae</taxon>
        <taxon>Sorghum</taxon>
    </lineage>
</organism>
<comment type="caution">
    <text evidence="2">The sequence shown here is derived from an EMBL/GenBank/DDBJ whole genome shotgun (WGS) entry which is preliminary data.</text>
</comment>
<sequence length="177" mass="19127">MASARRSGGPWPSGPSPRIHLRATSLPVRRSRALLTTPSAPSPSTSNTSNSSMLLKFLHRGRFFASPARGSWSGAGRLRAAGATTAAAAEDMVSSRLGERKKRVPAIWACGNGIETRAESSESESELEIGECELRVEMERCDWEKPIELDIEGEGRGSRSDSCDGGGRWRGSRTQLR</sequence>
<evidence type="ECO:0000313" key="3">
    <source>
        <dbReference type="Proteomes" id="UP000807115"/>
    </source>
</evidence>